<dbReference type="GO" id="GO:0009253">
    <property type="term" value="P:peptidoglycan catabolic process"/>
    <property type="evidence" value="ECO:0007669"/>
    <property type="project" value="InterPro"/>
</dbReference>
<dbReference type="EMBL" id="CACRSL010000003">
    <property type="protein sequence ID" value="VYS77879.1"/>
    <property type="molecule type" value="Genomic_DNA"/>
</dbReference>
<feature type="chain" id="PRO_5027084585" evidence="2">
    <location>
        <begin position="27"/>
        <end position="907"/>
    </location>
</feature>
<dbReference type="Gene3D" id="3.20.20.80">
    <property type="entry name" value="Glycosidases"/>
    <property type="match status" value="1"/>
</dbReference>
<accession>A0A6N2RC53</accession>
<dbReference type="PANTHER" id="PTHR30404">
    <property type="entry name" value="N-ACETYLMURAMOYL-L-ALANINE AMIDASE"/>
    <property type="match status" value="1"/>
</dbReference>
<dbReference type="EC" id="3.5.1.28" evidence="4"/>
<proteinExistence type="predicted"/>
<feature type="domain" description="MurNAc-LAA" evidence="3">
    <location>
        <begin position="791"/>
        <end position="904"/>
    </location>
</feature>
<dbReference type="PANTHER" id="PTHR30404:SF0">
    <property type="entry name" value="N-ACETYLMURAMOYL-L-ALANINE AMIDASE AMIC"/>
    <property type="match status" value="1"/>
</dbReference>
<dbReference type="InterPro" id="IPR003790">
    <property type="entry name" value="GHL10"/>
</dbReference>
<evidence type="ECO:0000313" key="4">
    <source>
        <dbReference type="EMBL" id="VYS77879.1"/>
    </source>
</evidence>
<feature type="signal peptide" evidence="2">
    <location>
        <begin position="1"/>
        <end position="26"/>
    </location>
</feature>
<reference evidence="4" key="1">
    <citation type="submission" date="2019-11" db="EMBL/GenBank/DDBJ databases">
        <authorList>
            <person name="Feng L."/>
        </authorList>
    </citation>
    <scope>NUCLEOTIDE SEQUENCE</scope>
    <source>
        <strain evidence="4">AundefinedLFYP135</strain>
    </source>
</reference>
<keyword evidence="2" id="KW-0732">Signal</keyword>
<dbReference type="SUPFAM" id="SSF53187">
    <property type="entry name" value="Zn-dependent exopeptidases"/>
    <property type="match status" value="1"/>
</dbReference>
<protein>
    <submittedName>
        <fullName evidence="4">N-acetylmuramoyl-L-alanine amidase LytC</fullName>
        <ecNumber evidence="4">3.5.1.28</ecNumber>
    </submittedName>
</protein>
<dbReference type="InterPro" id="IPR050695">
    <property type="entry name" value="N-acetylmuramoyl_amidase_3"/>
</dbReference>
<dbReference type="AlphaFoldDB" id="A0A6N2RC53"/>
<evidence type="ECO:0000256" key="2">
    <source>
        <dbReference type="SAM" id="SignalP"/>
    </source>
</evidence>
<dbReference type="Pfam" id="PF02638">
    <property type="entry name" value="GHL10"/>
    <property type="match status" value="1"/>
</dbReference>
<evidence type="ECO:0000256" key="1">
    <source>
        <dbReference type="ARBA" id="ARBA00022801"/>
    </source>
</evidence>
<dbReference type="CDD" id="cd02696">
    <property type="entry name" value="MurNAc-LAA"/>
    <property type="match status" value="1"/>
</dbReference>
<evidence type="ECO:0000259" key="3">
    <source>
        <dbReference type="SMART" id="SM00646"/>
    </source>
</evidence>
<name>A0A6N2RC53_9FIRM</name>
<dbReference type="GO" id="GO:0030288">
    <property type="term" value="C:outer membrane-bounded periplasmic space"/>
    <property type="evidence" value="ECO:0007669"/>
    <property type="project" value="TreeGrafter"/>
</dbReference>
<dbReference type="InterPro" id="IPR002508">
    <property type="entry name" value="MurNAc-LAA_cat"/>
</dbReference>
<gene>
    <name evidence="4" type="primary">lytC_1</name>
    <name evidence="4" type="ORF">AULFYP135_00329</name>
</gene>
<keyword evidence="1 4" id="KW-0378">Hydrolase</keyword>
<dbReference type="InterPro" id="IPR017853">
    <property type="entry name" value="GH"/>
</dbReference>
<dbReference type="Gene3D" id="3.40.630.40">
    <property type="entry name" value="Zn-dependent exopeptidases"/>
    <property type="match status" value="1"/>
</dbReference>
<dbReference type="GO" id="GO:0008745">
    <property type="term" value="F:N-acetylmuramoyl-L-alanine amidase activity"/>
    <property type="evidence" value="ECO:0007669"/>
    <property type="project" value="UniProtKB-EC"/>
</dbReference>
<organism evidence="4">
    <name type="scientific">uncultured Anaerotruncus sp</name>
    <dbReference type="NCBI Taxonomy" id="905011"/>
    <lineage>
        <taxon>Bacteria</taxon>
        <taxon>Bacillati</taxon>
        <taxon>Bacillota</taxon>
        <taxon>Clostridia</taxon>
        <taxon>Eubacteriales</taxon>
        <taxon>Oscillospiraceae</taxon>
        <taxon>Anaerotruncus</taxon>
        <taxon>environmental samples</taxon>
    </lineage>
</organism>
<dbReference type="Pfam" id="PF01520">
    <property type="entry name" value="Amidase_3"/>
    <property type="match status" value="1"/>
</dbReference>
<dbReference type="SUPFAM" id="SSF51445">
    <property type="entry name" value="(Trans)glycosidases"/>
    <property type="match status" value="1"/>
</dbReference>
<sequence>MKRFLTALTLLLVLFSSLLPSPVAFAAPEEPADSMRGMLIRTRNNRDFPTAPGQSPRELKRQLQTMVEFSAQNRINTIFFEVVPSADGLFLSKSYPASRSWVKAGGSTPRFDPLQTLIRLADKRSIRVVAVINPYLVGDVAEPLPTSGPAADPQNRITLGRTVYLDPNRAEVENAVSDLAAELAARYPLAGIAYHRADHQPLLSLTGYEGRFTALLQSTKAKLPSTPLGVLVADDSPLAPALFQLAQEGTVDFLLPQVTHATGADGRAVRESLRPWAEAAQEGGIPFYTQTDAVRLFIPSDSSGEFSSPGELAAQWEIGWELGSSGFLLDSYTALREPYQSTAELLLAYQVKIPDLNLTPISQEFQITRPQAPLRTSLSNYYLMGTSRPGEPVLLDGEEIPSDPRTGLFGILLPLSPGENRFALRQGDETCTAVITQAEPAATIGGILSPYPQDSALAWSGERLTLFCTAPSGGSVTASVGGTAIPLSQVEPKADGLPTRFEGSFLAPAGFPGETQSIGPVTYQLTYQGKSSRVDSSGEVFLAGEGAKPSLRLTDYLTAVYGDPPVEGDFRFTVKEGMTAEILDETESHYQIAGGMVKKSACQVLTGPPPQTHGRLGGYTHYKEGRREEILLSSTVPVPVETQFDGTSLTLTLYETEGLPDPTLPEDSLFATAKAEREGSVCRLIFTLQEGQQLWGYQFSYQGNDLLLTCRSRPEPSSIYGKPLTGVKVVLDPGHGGQDPGALGVPGENGPMEAELNLAVAKALSFRLEQLGASVILTRQEDGHISLNDRMRLAEKAEADFFLSLHHNSTAEQVDSGKASGVEVYYHEPHPSQKLAEEIAQRLSAAAGRPMGGAMESYYRVTRMTYAPSVLVELGYLPNPGEYSDLATAFSIGKEASAIAEALVACL</sequence>
<dbReference type="SMART" id="SM00646">
    <property type="entry name" value="Ami_3"/>
    <property type="match status" value="1"/>
</dbReference>